<feature type="transmembrane region" description="Helical" evidence="11">
    <location>
        <begin position="265"/>
        <end position="284"/>
    </location>
</feature>
<dbReference type="Gene3D" id="1.10.8.500">
    <property type="entry name" value="HAMP domain in histidine kinase"/>
    <property type="match status" value="1"/>
</dbReference>
<evidence type="ECO:0000256" key="1">
    <source>
        <dbReference type="ARBA" id="ARBA00004651"/>
    </source>
</evidence>
<dbReference type="AlphaFoldDB" id="A0A4R2SZH9"/>
<dbReference type="PROSITE" id="PS50111">
    <property type="entry name" value="CHEMOTAXIS_TRANSDUC_2"/>
    <property type="match status" value="1"/>
</dbReference>
<evidence type="ECO:0000256" key="6">
    <source>
        <dbReference type="ARBA" id="ARBA00023224"/>
    </source>
</evidence>
<comment type="subcellular location">
    <subcellularLocation>
        <location evidence="1">Cell membrane</location>
        <topology evidence="1">Multi-pass membrane protein</topology>
    </subcellularLocation>
</comment>
<keyword evidence="6 8" id="KW-0807">Transducer</keyword>
<dbReference type="InterPro" id="IPR004090">
    <property type="entry name" value="Chemotax_Me-accpt_rcpt"/>
</dbReference>
<dbReference type="Pfam" id="PF00015">
    <property type="entry name" value="MCPsignal"/>
    <property type="match status" value="1"/>
</dbReference>
<comment type="similarity">
    <text evidence="7">Belongs to the methyl-accepting chemotaxis (MCP) protein family.</text>
</comment>
<accession>A0A4R2SZH9</accession>
<evidence type="ECO:0000313" key="14">
    <source>
        <dbReference type="EMBL" id="TCP95160.1"/>
    </source>
</evidence>
<proteinExistence type="inferred from homology"/>
<feature type="compositionally biased region" description="Polar residues" evidence="10">
    <location>
        <begin position="638"/>
        <end position="658"/>
    </location>
</feature>
<keyword evidence="2" id="KW-1003">Cell membrane</keyword>
<feature type="coiled-coil region" evidence="9">
    <location>
        <begin position="597"/>
        <end position="627"/>
    </location>
</feature>
<dbReference type="PANTHER" id="PTHR32089">
    <property type="entry name" value="METHYL-ACCEPTING CHEMOTAXIS PROTEIN MCPB"/>
    <property type="match status" value="1"/>
</dbReference>
<dbReference type="GO" id="GO:0005886">
    <property type="term" value="C:plasma membrane"/>
    <property type="evidence" value="ECO:0007669"/>
    <property type="project" value="UniProtKB-SubCell"/>
</dbReference>
<dbReference type="InterPro" id="IPR004089">
    <property type="entry name" value="MCPsignal_dom"/>
</dbReference>
<sequence>MKKNNLQEKKGSIKFKLIILPLIIVLVAISINGAISSYLTRTSLLDQIQGNGIELATYATEKIQNSHLALQTISHLVENNIRSVGRVVLSNQNNLSNNYLIQLTQALDADEINVFNQNGEVIYSNYPENIGWKAPDTHMARIFLNGNSNELFEEIRKSASSEDFYKYGYVRNSSGYFVQVGVLANTINNLTEQFSYQNLVNKLAENEEVIYASFVDKDLNSIAHSNKELVGLTLTDEGSKVAALEGQIYSTQLVYGDEKIDVYEVYVPVVIYGNLIGALSLGFSMRNVSSSIRSNLISTIMFGLITFILLGIIMYLISKYILKNLQLTTSHLNLLSTGDFSGELSEEYTNSRDEFGEIAIAIRNMQSSIRDIFKNVYLSSQLLAASSEELTATSHQSATAAEEVAKTIEQIAIGSTEQAKDTEKGALNIRELGQLIEKDLNYIKSLNASTEEVTKLKNEGLDILKDLVNKTKESSSAAHEVSQIIITTNESASKIEQASQMIINISEQTNLLALNAAIESARAGEAGRGFAVVAEEIRKLAEQSDQFAGEISKIIKELTDKTSYAVNTMASVGRIVDSQTKIVEVTNSKFEGISFSIENMKSIIETINRSAQEMNNKKEEIIQIIQNLSSISEDNAAGTEQASASVEEQTATMQELANSSEALSRLAEELQDSISKFKY</sequence>
<name>A0A4R2SZH9_9FIRM</name>
<evidence type="ECO:0000256" key="9">
    <source>
        <dbReference type="SAM" id="Coils"/>
    </source>
</evidence>
<dbReference type="PROSITE" id="PS50885">
    <property type="entry name" value="HAMP"/>
    <property type="match status" value="1"/>
</dbReference>
<dbReference type="Gene3D" id="3.30.450.20">
    <property type="entry name" value="PAS domain"/>
    <property type="match status" value="1"/>
</dbReference>
<comment type="caution">
    <text evidence="14">The sequence shown here is derived from an EMBL/GenBank/DDBJ whole genome shotgun (WGS) entry which is preliminary data.</text>
</comment>
<evidence type="ECO:0000256" key="4">
    <source>
        <dbReference type="ARBA" id="ARBA00022989"/>
    </source>
</evidence>
<dbReference type="Gene3D" id="1.10.287.950">
    <property type="entry name" value="Methyl-accepting chemotaxis protein"/>
    <property type="match status" value="1"/>
</dbReference>
<dbReference type="SMART" id="SM00304">
    <property type="entry name" value="HAMP"/>
    <property type="match status" value="1"/>
</dbReference>
<evidence type="ECO:0000259" key="12">
    <source>
        <dbReference type="PROSITE" id="PS50111"/>
    </source>
</evidence>
<evidence type="ECO:0000256" key="11">
    <source>
        <dbReference type="SAM" id="Phobius"/>
    </source>
</evidence>
<dbReference type="EMBL" id="SLYC01000063">
    <property type="protein sequence ID" value="TCP95160.1"/>
    <property type="molecule type" value="Genomic_DNA"/>
</dbReference>
<feature type="transmembrane region" description="Helical" evidence="11">
    <location>
        <begin position="296"/>
        <end position="317"/>
    </location>
</feature>
<evidence type="ECO:0000313" key="15">
    <source>
        <dbReference type="Proteomes" id="UP000295504"/>
    </source>
</evidence>
<keyword evidence="5 11" id="KW-0472">Membrane</keyword>
<evidence type="ECO:0000256" key="7">
    <source>
        <dbReference type="ARBA" id="ARBA00029447"/>
    </source>
</evidence>
<evidence type="ECO:0000256" key="8">
    <source>
        <dbReference type="PROSITE-ProRule" id="PRU00284"/>
    </source>
</evidence>
<feature type="region of interest" description="Disordered" evidence="10">
    <location>
        <begin position="636"/>
        <end position="658"/>
    </location>
</feature>
<dbReference type="InterPro" id="IPR029151">
    <property type="entry name" value="Sensor-like_sf"/>
</dbReference>
<dbReference type="GO" id="GO:0004888">
    <property type="term" value="F:transmembrane signaling receptor activity"/>
    <property type="evidence" value="ECO:0007669"/>
    <property type="project" value="InterPro"/>
</dbReference>
<dbReference type="GO" id="GO:0006935">
    <property type="term" value="P:chemotaxis"/>
    <property type="evidence" value="ECO:0007669"/>
    <property type="project" value="InterPro"/>
</dbReference>
<dbReference type="InterPro" id="IPR033463">
    <property type="entry name" value="sCache_3"/>
</dbReference>
<keyword evidence="15" id="KW-1185">Reference proteome</keyword>
<feature type="domain" description="HAMP" evidence="13">
    <location>
        <begin position="319"/>
        <end position="374"/>
    </location>
</feature>
<evidence type="ECO:0000259" key="13">
    <source>
        <dbReference type="PROSITE" id="PS50885"/>
    </source>
</evidence>
<keyword evidence="9" id="KW-0175">Coiled coil</keyword>
<dbReference type="RefSeq" id="WP_165913784.1">
    <property type="nucleotide sequence ID" value="NZ_CP058648.1"/>
</dbReference>
<dbReference type="PRINTS" id="PR00260">
    <property type="entry name" value="CHEMTRNSDUCR"/>
</dbReference>
<dbReference type="GO" id="GO:0007165">
    <property type="term" value="P:signal transduction"/>
    <property type="evidence" value="ECO:0007669"/>
    <property type="project" value="UniProtKB-KW"/>
</dbReference>
<dbReference type="SUPFAM" id="SSF58104">
    <property type="entry name" value="Methyl-accepting chemotaxis protein (MCP) signaling domain"/>
    <property type="match status" value="1"/>
</dbReference>
<dbReference type="PANTHER" id="PTHR32089:SF112">
    <property type="entry name" value="LYSOZYME-LIKE PROTEIN-RELATED"/>
    <property type="match status" value="1"/>
</dbReference>
<gene>
    <name evidence="14" type="ORF">EDD79_10631</name>
</gene>
<protein>
    <submittedName>
        <fullName evidence="14">Methyl-accepting chemotaxis protein</fullName>
    </submittedName>
</protein>
<evidence type="ECO:0000256" key="10">
    <source>
        <dbReference type="SAM" id="MobiDB-lite"/>
    </source>
</evidence>
<dbReference type="SUPFAM" id="SSF103190">
    <property type="entry name" value="Sensory domain-like"/>
    <property type="match status" value="1"/>
</dbReference>
<evidence type="ECO:0000256" key="2">
    <source>
        <dbReference type="ARBA" id="ARBA00022475"/>
    </source>
</evidence>
<reference evidence="14 15" key="1">
    <citation type="submission" date="2019-03" db="EMBL/GenBank/DDBJ databases">
        <title>Genomic Encyclopedia of Type Strains, Phase IV (KMG-IV): sequencing the most valuable type-strain genomes for metagenomic binning, comparative biology and taxonomic classification.</title>
        <authorList>
            <person name="Goeker M."/>
        </authorList>
    </citation>
    <scope>NUCLEOTIDE SEQUENCE [LARGE SCALE GENOMIC DNA]</scope>
    <source>
        <strain evidence="14 15">DSM 100013</strain>
    </source>
</reference>
<dbReference type="Pfam" id="PF17203">
    <property type="entry name" value="sCache_3_2"/>
    <property type="match status" value="1"/>
</dbReference>
<organism evidence="14 15">
    <name type="scientific">Serpentinicella alkaliphila</name>
    <dbReference type="NCBI Taxonomy" id="1734049"/>
    <lineage>
        <taxon>Bacteria</taxon>
        <taxon>Bacillati</taxon>
        <taxon>Bacillota</taxon>
        <taxon>Clostridia</taxon>
        <taxon>Peptostreptococcales</taxon>
        <taxon>Natronincolaceae</taxon>
        <taxon>Serpentinicella</taxon>
    </lineage>
</organism>
<dbReference type="InterPro" id="IPR003660">
    <property type="entry name" value="HAMP_dom"/>
</dbReference>
<evidence type="ECO:0000256" key="3">
    <source>
        <dbReference type="ARBA" id="ARBA00022692"/>
    </source>
</evidence>
<dbReference type="SMART" id="SM00283">
    <property type="entry name" value="MA"/>
    <property type="match status" value="1"/>
</dbReference>
<keyword evidence="4 11" id="KW-1133">Transmembrane helix</keyword>
<feature type="domain" description="Methyl-accepting transducer" evidence="12">
    <location>
        <begin position="393"/>
        <end position="629"/>
    </location>
</feature>
<dbReference type="Proteomes" id="UP000295504">
    <property type="component" value="Unassembled WGS sequence"/>
</dbReference>
<evidence type="ECO:0000256" key="5">
    <source>
        <dbReference type="ARBA" id="ARBA00023136"/>
    </source>
</evidence>
<keyword evidence="3 11" id="KW-0812">Transmembrane</keyword>